<organism evidence="2 3">
    <name type="scientific">Dokdonia pacifica</name>
    <dbReference type="NCBI Taxonomy" id="1627892"/>
    <lineage>
        <taxon>Bacteria</taxon>
        <taxon>Pseudomonadati</taxon>
        <taxon>Bacteroidota</taxon>
        <taxon>Flavobacteriia</taxon>
        <taxon>Flavobacteriales</taxon>
        <taxon>Flavobacteriaceae</taxon>
        <taxon>Dokdonia</taxon>
    </lineage>
</organism>
<keyword evidence="3" id="KW-1185">Reference proteome</keyword>
<feature type="transmembrane region" description="Helical" evidence="1">
    <location>
        <begin position="97"/>
        <end position="116"/>
    </location>
</feature>
<feature type="transmembrane region" description="Helical" evidence="1">
    <location>
        <begin position="36"/>
        <end position="57"/>
    </location>
</feature>
<dbReference type="EMBL" id="FZNY01000001">
    <property type="protein sequence ID" value="SNR37127.1"/>
    <property type="molecule type" value="Genomic_DNA"/>
</dbReference>
<keyword evidence="1" id="KW-1133">Transmembrane helix</keyword>
<protein>
    <submittedName>
        <fullName evidence="2">Uncharacterized protein</fullName>
    </submittedName>
</protein>
<evidence type="ECO:0000313" key="3">
    <source>
        <dbReference type="Proteomes" id="UP000198379"/>
    </source>
</evidence>
<accession>A0A238VSL0</accession>
<keyword evidence="1" id="KW-0812">Transmembrane</keyword>
<reference evidence="2 3" key="1">
    <citation type="submission" date="2017-06" db="EMBL/GenBank/DDBJ databases">
        <authorList>
            <person name="Kim H.J."/>
            <person name="Triplett B.A."/>
        </authorList>
    </citation>
    <scope>NUCLEOTIDE SEQUENCE [LARGE SCALE GENOMIC DNA]</scope>
    <source>
        <strain evidence="2 3">DSM 25597</strain>
    </source>
</reference>
<dbReference type="OrthoDB" id="680984at2"/>
<name>A0A238VSL0_9FLAO</name>
<proteinExistence type="predicted"/>
<keyword evidence="1" id="KW-0472">Membrane</keyword>
<sequence length="126" mass="14168">MIFSPRRLFLIDGLGAILSAFMLGIVLVQFESAFGIPSATLYVLAIFPVFFAIFDFYCFQKKNANLSKLLKIIAILNLLYCCMSIGCAMYHIDTVTILGWVYICVEVLLIVILSLFELKVAIKNNK</sequence>
<evidence type="ECO:0000256" key="1">
    <source>
        <dbReference type="SAM" id="Phobius"/>
    </source>
</evidence>
<dbReference type="RefSeq" id="WP_089369650.1">
    <property type="nucleotide sequence ID" value="NZ_BMEP01000002.1"/>
</dbReference>
<gene>
    <name evidence="2" type="ORF">SAMN06265376_101286</name>
</gene>
<dbReference type="AlphaFoldDB" id="A0A238VSL0"/>
<evidence type="ECO:0000313" key="2">
    <source>
        <dbReference type="EMBL" id="SNR37127.1"/>
    </source>
</evidence>
<dbReference type="Proteomes" id="UP000198379">
    <property type="component" value="Unassembled WGS sequence"/>
</dbReference>
<feature type="transmembrane region" description="Helical" evidence="1">
    <location>
        <begin position="9"/>
        <end position="30"/>
    </location>
</feature>
<feature type="transmembrane region" description="Helical" evidence="1">
    <location>
        <begin position="69"/>
        <end position="91"/>
    </location>
</feature>